<evidence type="ECO:0000313" key="1">
    <source>
        <dbReference type="EMBL" id="GAO43822.1"/>
    </source>
</evidence>
<evidence type="ECO:0000313" key="2">
    <source>
        <dbReference type="Proteomes" id="UP000033121"/>
    </source>
</evidence>
<organism evidence="1 2">
    <name type="scientific">Flavihumibacter petaseus NBRC 106054</name>
    <dbReference type="NCBI Taxonomy" id="1220578"/>
    <lineage>
        <taxon>Bacteria</taxon>
        <taxon>Pseudomonadati</taxon>
        <taxon>Bacteroidota</taxon>
        <taxon>Chitinophagia</taxon>
        <taxon>Chitinophagales</taxon>
        <taxon>Chitinophagaceae</taxon>
        <taxon>Flavihumibacter</taxon>
    </lineage>
</organism>
<proteinExistence type="predicted"/>
<protein>
    <submittedName>
        <fullName evidence="1">Uncharacterized protein</fullName>
    </submittedName>
</protein>
<comment type="caution">
    <text evidence="1">The sequence shown here is derived from an EMBL/GenBank/DDBJ whole genome shotgun (WGS) entry which is preliminary data.</text>
</comment>
<name>A0A0E9N1B6_9BACT</name>
<accession>A0A0E9N1B6</accession>
<dbReference type="Proteomes" id="UP000033121">
    <property type="component" value="Unassembled WGS sequence"/>
</dbReference>
<gene>
    <name evidence="1" type="ORF">FPE01S_02_09280</name>
</gene>
<keyword evidence="2" id="KW-1185">Reference proteome</keyword>
<dbReference type="AlphaFoldDB" id="A0A0E9N1B6"/>
<sequence>MPWYRITFSIRGVAKLAYRNLPSTDIDEVFRDIQGKCDRRFGFGTVQDFDCVMISRWSTPFKEFEKHLSPRTGKEYFIWKGYRDEPE</sequence>
<reference evidence="1 2" key="1">
    <citation type="submission" date="2015-04" db="EMBL/GenBank/DDBJ databases">
        <title>Whole genome shotgun sequence of Flavihumibacter petaseus NBRC 106054.</title>
        <authorList>
            <person name="Miyazawa S."/>
            <person name="Hosoyama A."/>
            <person name="Hashimoto M."/>
            <person name="Noguchi M."/>
            <person name="Tsuchikane K."/>
            <person name="Ohji S."/>
            <person name="Yamazoe A."/>
            <person name="Ichikawa N."/>
            <person name="Kimura A."/>
            <person name="Fujita N."/>
        </authorList>
    </citation>
    <scope>NUCLEOTIDE SEQUENCE [LARGE SCALE GENOMIC DNA]</scope>
    <source>
        <strain evidence="1 2">NBRC 106054</strain>
    </source>
</reference>
<dbReference type="EMBL" id="BBWV01000002">
    <property type="protein sequence ID" value="GAO43822.1"/>
    <property type="molecule type" value="Genomic_DNA"/>
</dbReference>